<dbReference type="EMBL" id="FQVI01000002">
    <property type="protein sequence ID" value="SHE47428.1"/>
    <property type="molecule type" value="Genomic_DNA"/>
</dbReference>
<gene>
    <name evidence="2" type="ORF">SAMN02745158_00566</name>
</gene>
<feature type="transmembrane region" description="Helical" evidence="1">
    <location>
        <begin position="333"/>
        <end position="354"/>
    </location>
</feature>
<dbReference type="Proteomes" id="UP000184245">
    <property type="component" value="Unassembled WGS sequence"/>
</dbReference>
<reference evidence="2 3" key="1">
    <citation type="submission" date="2016-11" db="EMBL/GenBank/DDBJ databases">
        <authorList>
            <person name="Jaros S."/>
            <person name="Januszkiewicz K."/>
            <person name="Wedrychowicz H."/>
        </authorList>
    </citation>
    <scope>NUCLEOTIDE SEQUENCE [LARGE SCALE GENOMIC DNA]</scope>
    <source>
        <strain evidence="2 3">DSM 17459</strain>
    </source>
</reference>
<feature type="transmembrane region" description="Helical" evidence="1">
    <location>
        <begin position="207"/>
        <end position="235"/>
    </location>
</feature>
<dbReference type="AlphaFoldDB" id="A0A1M4TSN7"/>
<dbReference type="RefSeq" id="WP_072848858.1">
    <property type="nucleotide sequence ID" value="NZ_FQVI01000002.1"/>
</dbReference>
<dbReference type="Pfam" id="PF12679">
    <property type="entry name" value="ABC2_membrane_2"/>
    <property type="match status" value="1"/>
</dbReference>
<protein>
    <submittedName>
        <fullName evidence="2">ABC-2 type transport system permease protein</fullName>
    </submittedName>
</protein>
<name>A0A1M4TSN7_9CLOT</name>
<dbReference type="STRING" id="1122155.SAMN02745158_00566"/>
<organism evidence="2 3">
    <name type="scientific">Lactonifactor longoviformis DSM 17459</name>
    <dbReference type="NCBI Taxonomy" id="1122155"/>
    <lineage>
        <taxon>Bacteria</taxon>
        <taxon>Bacillati</taxon>
        <taxon>Bacillota</taxon>
        <taxon>Clostridia</taxon>
        <taxon>Eubacteriales</taxon>
        <taxon>Clostridiaceae</taxon>
        <taxon>Lactonifactor</taxon>
    </lineage>
</organism>
<evidence type="ECO:0000256" key="1">
    <source>
        <dbReference type="SAM" id="Phobius"/>
    </source>
</evidence>
<keyword evidence="1" id="KW-0472">Membrane</keyword>
<sequence>MKAIIKRELKNYFKNPVLWIGLAFIIFQLYQILNPYLGIHYYQTEKDIEAQKPENIGDADITDGYVLSSKEEQMALACEKIKKDLAETKGITEQEADGILEDMRQRGLSIEEMEAELSEKYEFYGKYGVKYYYETSEYHKAGYEEANAYIASNLEEHSFSYYFSRKFADFCGLFMGFFSSVLLAFLFIRDSKKDTYELLHTKPISPAAYVCGKIGGGFLTMLAVWGILTILFGGLCEFFGRRAGFPVSMADFIKTASVYILPNMLMIASIYGAAALIFKNPLPAVPLLFLYLIYSNMGSIGPDGEYGYYGRPLAIMVRFPGKFFETAPPPMALLNQTFLVAAAVLLIVLGAEIWRRRRFY</sequence>
<keyword evidence="3" id="KW-1185">Reference proteome</keyword>
<feature type="transmembrane region" description="Helical" evidence="1">
    <location>
        <begin position="17"/>
        <end position="37"/>
    </location>
</feature>
<dbReference type="OrthoDB" id="1769550at2"/>
<feature type="transmembrane region" description="Helical" evidence="1">
    <location>
        <begin position="167"/>
        <end position="187"/>
    </location>
</feature>
<keyword evidence="1" id="KW-0812">Transmembrane</keyword>
<proteinExistence type="predicted"/>
<keyword evidence="1" id="KW-1133">Transmembrane helix</keyword>
<evidence type="ECO:0000313" key="3">
    <source>
        <dbReference type="Proteomes" id="UP000184245"/>
    </source>
</evidence>
<accession>A0A1M4TSN7</accession>
<evidence type="ECO:0000313" key="2">
    <source>
        <dbReference type="EMBL" id="SHE47428.1"/>
    </source>
</evidence>
<feature type="transmembrane region" description="Helical" evidence="1">
    <location>
        <begin position="256"/>
        <end position="278"/>
    </location>
</feature>